<feature type="domain" description="SMP-30/Gluconolactonase/LRE-like region" evidence="2">
    <location>
        <begin position="17"/>
        <end position="259"/>
    </location>
</feature>
<dbReference type="Proteomes" id="UP001058533">
    <property type="component" value="Chromosome"/>
</dbReference>
<reference evidence="3" key="1">
    <citation type="submission" date="2022-07" db="EMBL/GenBank/DDBJ databases">
        <title>Sphingomonas sp. nov., a novel bacterium isolated from the north slope of the Mount Everest.</title>
        <authorList>
            <person name="Cui X."/>
            <person name="Liu Y."/>
        </authorList>
    </citation>
    <scope>NUCLEOTIDE SEQUENCE</scope>
    <source>
        <strain evidence="3">S5-59</strain>
    </source>
</reference>
<keyword evidence="4" id="KW-1185">Reference proteome</keyword>
<accession>A0ABY5L9U7</accession>
<sequence>MAEAWKIVERGGMRDRLGEGTYWSAREQAVYWVDISGHALNRLSLSDGNIARWHMPERIGWVIERRDQPGLVAGLQSGFKLLDLANMKLTPLLSPEPGMPDNRLNDAKADAAGNIWAGTMPVGADQPVGSFYRLGADRSLTKIDSGYAVTNGPAFSPDGKWLYHNSTTEGLIYRYPFADGEAGPRSVFIRIDQPGWGNPDGMTVDSEGGLWVALWGGSRITRFTPEGKVDRHIALPASQITNITFAGPKLDRMFVTSARDGKEDEPHAGALFEVDSGATGLLPNLYAG</sequence>
<organism evidence="3 4">
    <name type="scientific">Sphingomonas qomolangmaensis</name>
    <dbReference type="NCBI Taxonomy" id="2918765"/>
    <lineage>
        <taxon>Bacteria</taxon>
        <taxon>Pseudomonadati</taxon>
        <taxon>Pseudomonadota</taxon>
        <taxon>Alphaproteobacteria</taxon>
        <taxon>Sphingomonadales</taxon>
        <taxon>Sphingomonadaceae</taxon>
        <taxon>Sphingomonas</taxon>
    </lineage>
</organism>
<dbReference type="InterPro" id="IPR005511">
    <property type="entry name" value="SMP-30"/>
</dbReference>
<dbReference type="PRINTS" id="PR01790">
    <property type="entry name" value="SMP30FAMILY"/>
</dbReference>
<proteinExistence type="inferred from homology"/>
<dbReference type="SUPFAM" id="SSF63829">
    <property type="entry name" value="Calcium-dependent phosphotriesterase"/>
    <property type="match status" value="1"/>
</dbReference>
<gene>
    <name evidence="3" type="ORF">NMP03_05945</name>
</gene>
<dbReference type="RefSeq" id="WP_256507576.1">
    <property type="nucleotide sequence ID" value="NZ_CP101740.1"/>
</dbReference>
<dbReference type="PANTHER" id="PTHR10907:SF47">
    <property type="entry name" value="REGUCALCIN"/>
    <property type="match status" value="1"/>
</dbReference>
<evidence type="ECO:0000313" key="4">
    <source>
        <dbReference type="Proteomes" id="UP001058533"/>
    </source>
</evidence>
<dbReference type="Gene3D" id="2.120.10.30">
    <property type="entry name" value="TolB, C-terminal domain"/>
    <property type="match status" value="1"/>
</dbReference>
<dbReference type="InterPro" id="IPR011042">
    <property type="entry name" value="6-blade_b-propeller_TolB-like"/>
</dbReference>
<evidence type="ECO:0000313" key="3">
    <source>
        <dbReference type="EMBL" id="UUL83740.1"/>
    </source>
</evidence>
<dbReference type="Pfam" id="PF08450">
    <property type="entry name" value="SGL"/>
    <property type="match status" value="1"/>
</dbReference>
<protein>
    <submittedName>
        <fullName evidence="3">SMP-30/gluconolactonase/LRE family protein</fullName>
    </submittedName>
</protein>
<comment type="similarity">
    <text evidence="1">Belongs to the SMP-30/CGR1 family.</text>
</comment>
<name>A0ABY5L9U7_9SPHN</name>
<dbReference type="InterPro" id="IPR013658">
    <property type="entry name" value="SGL"/>
</dbReference>
<dbReference type="EMBL" id="CP101740">
    <property type="protein sequence ID" value="UUL83740.1"/>
    <property type="molecule type" value="Genomic_DNA"/>
</dbReference>
<evidence type="ECO:0000259" key="2">
    <source>
        <dbReference type="Pfam" id="PF08450"/>
    </source>
</evidence>
<evidence type="ECO:0000256" key="1">
    <source>
        <dbReference type="ARBA" id="ARBA00008853"/>
    </source>
</evidence>
<dbReference type="PANTHER" id="PTHR10907">
    <property type="entry name" value="REGUCALCIN"/>
    <property type="match status" value="1"/>
</dbReference>